<reference evidence="3" key="1">
    <citation type="submission" date="2025-08" db="UniProtKB">
        <authorList>
            <consortium name="RefSeq"/>
        </authorList>
    </citation>
    <scope>IDENTIFICATION</scope>
    <source>
        <tissue evidence="3">Gonads</tissue>
    </source>
</reference>
<gene>
    <name evidence="3" type="primary">LOC106159717</name>
</gene>
<dbReference type="GeneID" id="106159717"/>
<feature type="region of interest" description="Disordered" evidence="1">
    <location>
        <begin position="114"/>
        <end position="161"/>
    </location>
</feature>
<dbReference type="InParanoid" id="A0A1S3I2H9"/>
<evidence type="ECO:0000256" key="1">
    <source>
        <dbReference type="SAM" id="MobiDB-lite"/>
    </source>
</evidence>
<organism evidence="2 3">
    <name type="scientific">Lingula anatina</name>
    <name type="common">Brachiopod</name>
    <name type="synonym">Lingula unguis</name>
    <dbReference type="NCBI Taxonomy" id="7574"/>
    <lineage>
        <taxon>Eukaryota</taxon>
        <taxon>Metazoa</taxon>
        <taxon>Spiralia</taxon>
        <taxon>Lophotrochozoa</taxon>
        <taxon>Brachiopoda</taxon>
        <taxon>Linguliformea</taxon>
        <taxon>Lingulata</taxon>
        <taxon>Lingulida</taxon>
        <taxon>Linguloidea</taxon>
        <taxon>Lingulidae</taxon>
        <taxon>Lingula</taxon>
    </lineage>
</organism>
<dbReference type="KEGG" id="lak:106159717"/>
<sequence length="161" mass="19233">MAGTAYHLEALRQQRVIDRRHEAMQRMGGQSNAAMKLRAFEQERNNFEQRMHDHYASRRNLGTYNSGYVYQQNGGPNLHPDKIYPVMYPWDQYRRHLSEKEKQNLLDHKLIIHKSASHAHRPPPQPTSYERELLAEKKRRRRPRSLSSVGPPETEFYFKYE</sequence>
<evidence type="ECO:0000313" key="3">
    <source>
        <dbReference type="RefSeq" id="XP_013391549.1"/>
    </source>
</evidence>
<accession>A0A1S3I2H9</accession>
<dbReference type="Proteomes" id="UP000085678">
    <property type="component" value="Unplaced"/>
</dbReference>
<protein>
    <submittedName>
        <fullName evidence="3">Uncharacterized protein LOC106159717</fullName>
    </submittedName>
</protein>
<dbReference type="AlphaFoldDB" id="A0A1S3I2H9"/>
<dbReference type="OrthoDB" id="6287367at2759"/>
<proteinExistence type="predicted"/>
<evidence type="ECO:0000313" key="2">
    <source>
        <dbReference type="Proteomes" id="UP000085678"/>
    </source>
</evidence>
<dbReference type="RefSeq" id="XP_013391549.1">
    <property type="nucleotide sequence ID" value="XM_013536095.2"/>
</dbReference>
<name>A0A1S3I2H9_LINAN</name>
<keyword evidence="2" id="KW-1185">Reference proteome</keyword>